<dbReference type="Proteomes" id="UP000094578">
    <property type="component" value="Unassembled WGS sequence"/>
</dbReference>
<dbReference type="SUPFAM" id="SSF54909">
    <property type="entry name" value="Dimeric alpha+beta barrel"/>
    <property type="match status" value="1"/>
</dbReference>
<dbReference type="InterPro" id="IPR050744">
    <property type="entry name" value="AI-2_Isomerase_LsrG"/>
</dbReference>
<comment type="caution">
    <text evidence="2">The sequence shown here is derived from an EMBL/GenBank/DDBJ whole genome shotgun (WGS) entry which is preliminary data.</text>
</comment>
<evidence type="ECO:0000259" key="1">
    <source>
        <dbReference type="PROSITE" id="PS51725"/>
    </source>
</evidence>
<dbReference type="PANTHER" id="PTHR33336:SF3">
    <property type="entry name" value="ABM DOMAIN-CONTAINING PROTEIN"/>
    <property type="match status" value="1"/>
</dbReference>
<keyword evidence="3" id="KW-1185">Reference proteome</keyword>
<gene>
    <name evidence="2" type="ORF">PTI45_02096</name>
</gene>
<evidence type="ECO:0000313" key="3">
    <source>
        <dbReference type="Proteomes" id="UP000094578"/>
    </source>
</evidence>
<dbReference type="GO" id="GO:0003824">
    <property type="term" value="F:catalytic activity"/>
    <property type="evidence" value="ECO:0007669"/>
    <property type="project" value="TreeGrafter"/>
</dbReference>
<sequence>MLVIHAEILIQPEHVETFLQLADPFVNASQAEEGNIRYTLMVDLHQSNLFTMVEEWESQEALTAHEQSAHFLKHINDTKDMAAAPLKVKVYKVMQLPVV</sequence>
<dbReference type="AlphaFoldDB" id="A0A1E3L4N1"/>
<dbReference type="STRING" id="1886670.PTI45_02096"/>
<dbReference type="Pfam" id="PF03992">
    <property type="entry name" value="ABM"/>
    <property type="match status" value="1"/>
</dbReference>
<dbReference type="InterPro" id="IPR011008">
    <property type="entry name" value="Dimeric_a/b-barrel"/>
</dbReference>
<dbReference type="EMBL" id="MDER01000036">
    <property type="protein sequence ID" value="ODP28551.1"/>
    <property type="molecule type" value="Genomic_DNA"/>
</dbReference>
<proteinExistence type="predicted"/>
<protein>
    <recommendedName>
        <fullName evidence="1">ABM domain-containing protein</fullName>
    </recommendedName>
</protein>
<dbReference type="InterPro" id="IPR007138">
    <property type="entry name" value="ABM_dom"/>
</dbReference>
<organism evidence="2 3">
    <name type="scientific">Paenibacillus nuruki</name>
    <dbReference type="NCBI Taxonomy" id="1886670"/>
    <lineage>
        <taxon>Bacteria</taxon>
        <taxon>Bacillati</taxon>
        <taxon>Bacillota</taxon>
        <taxon>Bacilli</taxon>
        <taxon>Bacillales</taxon>
        <taxon>Paenibacillaceae</taxon>
        <taxon>Paenibacillus</taxon>
    </lineage>
</organism>
<reference evidence="2 3" key="1">
    <citation type="submission" date="2016-08" db="EMBL/GenBank/DDBJ databases">
        <title>Genome sequencing of Paenibacillus sp. TI45-13ar, isolated from Korean traditional nuruk.</title>
        <authorList>
            <person name="Kim S.-J."/>
        </authorList>
    </citation>
    <scope>NUCLEOTIDE SEQUENCE [LARGE SCALE GENOMIC DNA]</scope>
    <source>
        <strain evidence="2 3">TI45-13ar</strain>
    </source>
</reference>
<dbReference type="PROSITE" id="PS51725">
    <property type="entry name" value="ABM"/>
    <property type="match status" value="1"/>
</dbReference>
<dbReference type="Gene3D" id="3.30.70.100">
    <property type="match status" value="1"/>
</dbReference>
<feature type="domain" description="ABM" evidence="1">
    <location>
        <begin position="2"/>
        <end position="90"/>
    </location>
</feature>
<evidence type="ECO:0000313" key="2">
    <source>
        <dbReference type="EMBL" id="ODP28551.1"/>
    </source>
</evidence>
<dbReference type="RefSeq" id="WP_069327522.1">
    <property type="nucleotide sequence ID" value="NZ_MDER01000036.1"/>
</dbReference>
<dbReference type="PANTHER" id="PTHR33336">
    <property type="entry name" value="QUINOL MONOOXYGENASE YGIN-RELATED"/>
    <property type="match status" value="1"/>
</dbReference>
<name>A0A1E3L4N1_9BACL</name>
<accession>A0A1E3L4N1</accession>